<dbReference type="SUPFAM" id="SSF46626">
    <property type="entry name" value="Cytochrome c"/>
    <property type="match status" value="1"/>
</dbReference>
<protein>
    <recommendedName>
        <fullName evidence="3">Cytochrome c domain-containing protein</fullName>
    </recommendedName>
</protein>
<name>A0ABZ0HPN9_9HYPH</name>
<dbReference type="RefSeq" id="WP_407338048.1">
    <property type="nucleotide sequence ID" value="NZ_CP136862.1"/>
</dbReference>
<dbReference type="Proteomes" id="UP001626536">
    <property type="component" value="Chromosome"/>
</dbReference>
<dbReference type="InterPro" id="IPR002327">
    <property type="entry name" value="Cyt_c_1A/1B"/>
</dbReference>
<evidence type="ECO:0000313" key="2">
    <source>
        <dbReference type="Proteomes" id="UP001626536"/>
    </source>
</evidence>
<evidence type="ECO:0008006" key="3">
    <source>
        <dbReference type="Google" id="ProtNLM"/>
    </source>
</evidence>
<evidence type="ECO:0000313" key="1">
    <source>
        <dbReference type="EMBL" id="WOJ88608.1"/>
    </source>
</evidence>
<gene>
    <name evidence="1" type="ORF">RZS28_12355</name>
</gene>
<reference evidence="1 2" key="1">
    <citation type="submission" date="2023-10" db="EMBL/GenBank/DDBJ databases">
        <title>Novel methanotroph of the genus Methylocapsa from a subarctic wetland.</title>
        <authorList>
            <person name="Belova S.E."/>
            <person name="Oshkin I.Y."/>
            <person name="Miroshnikov K."/>
            <person name="Dedysh S.N."/>
        </authorList>
    </citation>
    <scope>NUCLEOTIDE SEQUENCE [LARGE SCALE GENOMIC DNA]</scope>
    <source>
        <strain evidence="1 2">RX1</strain>
    </source>
</reference>
<accession>A0ABZ0HPN9</accession>
<dbReference type="Gene3D" id="1.10.760.10">
    <property type="entry name" value="Cytochrome c-like domain"/>
    <property type="match status" value="1"/>
</dbReference>
<organism evidence="1 2">
    <name type="scientific">Methylocapsa polymorpha</name>
    <dbReference type="NCBI Taxonomy" id="3080828"/>
    <lineage>
        <taxon>Bacteria</taxon>
        <taxon>Pseudomonadati</taxon>
        <taxon>Pseudomonadota</taxon>
        <taxon>Alphaproteobacteria</taxon>
        <taxon>Hyphomicrobiales</taxon>
        <taxon>Beijerinckiaceae</taxon>
        <taxon>Methylocapsa</taxon>
    </lineage>
</organism>
<dbReference type="InterPro" id="IPR036909">
    <property type="entry name" value="Cyt_c-like_dom_sf"/>
</dbReference>
<sequence>MGSFFFETSKIAGGLLGALVLALALAGISNRIFIHGKLATPAYVIAAANDGRSAEVPAAAANNARSAAGGAEIVADKPVSEGGAVALSETPSVEAGSAVASGAPSADANATAPTAAVAFDGAPVADDRKAEADGKTCQACDATEKSAAAKAGPPLFAIVDRPKSSVAGLAHSNSLRAEGVNWTADDLDQFLASPHGYASGPQAGGDLDSAKRADIVEYLRALSNHPRRVRAK</sequence>
<dbReference type="EMBL" id="CP136862">
    <property type="protein sequence ID" value="WOJ88608.1"/>
    <property type="molecule type" value="Genomic_DNA"/>
</dbReference>
<keyword evidence="2" id="KW-1185">Reference proteome</keyword>
<dbReference type="PANTHER" id="PTHR11961">
    <property type="entry name" value="CYTOCHROME C"/>
    <property type="match status" value="1"/>
</dbReference>
<proteinExistence type="predicted"/>